<sequence length="61" mass="6611">MVGLCLWQTMAPIAPFAVVRWCRGSVKRSVSSFSIGSPALFHRCSPLSFSLALVHGSSFLL</sequence>
<protein>
    <submittedName>
        <fullName evidence="1">Uncharacterized protein</fullName>
    </submittedName>
</protein>
<name>A0A3P6C920_BRAOL</name>
<dbReference type="AlphaFoldDB" id="A0A3P6C920"/>
<gene>
    <name evidence="1" type="ORF">BOLC4T21961H</name>
</gene>
<evidence type="ECO:0000313" key="1">
    <source>
        <dbReference type="EMBL" id="VDD04339.1"/>
    </source>
</evidence>
<proteinExistence type="predicted"/>
<organism evidence="1">
    <name type="scientific">Brassica oleracea</name>
    <name type="common">Wild cabbage</name>
    <dbReference type="NCBI Taxonomy" id="3712"/>
    <lineage>
        <taxon>Eukaryota</taxon>
        <taxon>Viridiplantae</taxon>
        <taxon>Streptophyta</taxon>
        <taxon>Embryophyta</taxon>
        <taxon>Tracheophyta</taxon>
        <taxon>Spermatophyta</taxon>
        <taxon>Magnoliopsida</taxon>
        <taxon>eudicotyledons</taxon>
        <taxon>Gunneridae</taxon>
        <taxon>Pentapetalae</taxon>
        <taxon>rosids</taxon>
        <taxon>malvids</taxon>
        <taxon>Brassicales</taxon>
        <taxon>Brassicaceae</taxon>
        <taxon>Brassiceae</taxon>
        <taxon>Brassica</taxon>
    </lineage>
</organism>
<dbReference type="EMBL" id="LR031873">
    <property type="protein sequence ID" value="VDD04339.1"/>
    <property type="molecule type" value="Genomic_DNA"/>
</dbReference>
<reference evidence="1" key="1">
    <citation type="submission" date="2018-11" db="EMBL/GenBank/DDBJ databases">
        <authorList>
            <consortium name="Genoscope - CEA"/>
            <person name="William W."/>
        </authorList>
    </citation>
    <scope>NUCLEOTIDE SEQUENCE</scope>
</reference>
<accession>A0A3P6C920</accession>